<protein>
    <submittedName>
        <fullName evidence="11">DHA2 family efflux MFS transporter permease subunit</fullName>
    </submittedName>
</protein>
<sequence length="556" mass="58601">MEVVAAGPAQTSNAPAAGEKWALPLIVLIVGMFAVVLDTTIVNVAIPHIQRDIGASAKDVEWIATAYNLALGMVVPLAGWLGDRIGLSRLYALSLVAFAVTSVLCGLAWDLPSLVVFRVLQAVPGGILPVISVTMLYRIVPPEKIGSAMGMYGLGVVFAPAIGPTLGGWLLEHTTWPAIFFINGPIGLIGAVATLAVFPRIRPTTWPKFDLIGFVTVAYGLFAILLASSEGKNWGWDAYPTLILFATGGLSLALFVVIELEIENPLLDLRVFKSWVYTNSVLLVVVLMIGLNAVLFYLPLFMQEGQGYTALHTGLVLLPEAMALVVMMPIAGRLYDMFGARIPAVIGLVIATYGTYLLMDLSPNTTEFQYMWWTALRAVGVAMAMMPIMTAGLSALPPEMTGAGSGWNNVGQRVSAALGLAGFGVFVNAQQQQMIADRSALISPADAGSVPGLREALDQGVQGLYGIYAKLQVDVLAQTYADVFFIATLLTGAAVGLAFMLPHGAPNAAGQPARPAPEPSPAEESTGEPPSPAEPSAGGPEVPSERVPEPVSAGHR</sequence>
<accession>A0ABP9R163</accession>
<dbReference type="PRINTS" id="PR01036">
    <property type="entry name" value="TCRTETB"/>
</dbReference>
<keyword evidence="12" id="KW-1185">Reference proteome</keyword>
<feature type="transmembrane region" description="Helical" evidence="9">
    <location>
        <begin position="21"/>
        <end position="42"/>
    </location>
</feature>
<dbReference type="Proteomes" id="UP001428817">
    <property type="component" value="Unassembled WGS sequence"/>
</dbReference>
<evidence type="ECO:0000256" key="2">
    <source>
        <dbReference type="ARBA" id="ARBA00008537"/>
    </source>
</evidence>
<feature type="domain" description="Major facilitator superfamily (MFS) profile" evidence="10">
    <location>
        <begin position="24"/>
        <end position="506"/>
    </location>
</feature>
<evidence type="ECO:0000256" key="7">
    <source>
        <dbReference type="ARBA" id="ARBA00023136"/>
    </source>
</evidence>
<keyword evidence="3" id="KW-0813">Transport</keyword>
<dbReference type="CDD" id="cd17503">
    <property type="entry name" value="MFS_LmrB_MDR_like"/>
    <property type="match status" value="1"/>
</dbReference>
<feature type="transmembrane region" description="Helical" evidence="9">
    <location>
        <begin position="209"/>
        <end position="227"/>
    </location>
</feature>
<evidence type="ECO:0000256" key="3">
    <source>
        <dbReference type="ARBA" id="ARBA00022448"/>
    </source>
</evidence>
<comment type="similarity">
    <text evidence="2">Belongs to the major facilitator superfamily. EmrB family.</text>
</comment>
<feature type="compositionally biased region" description="Low complexity" evidence="8">
    <location>
        <begin position="522"/>
        <end position="542"/>
    </location>
</feature>
<feature type="transmembrane region" description="Helical" evidence="9">
    <location>
        <begin position="176"/>
        <end position="197"/>
    </location>
</feature>
<evidence type="ECO:0000256" key="8">
    <source>
        <dbReference type="SAM" id="MobiDB-lite"/>
    </source>
</evidence>
<feature type="transmembrane region" description="Helical" evidence="9">
    <location>
        <begin position="274"/>
        <end position="298"/>
    </location>
</feature>
<feature type="transmembrane region" description="Helical" evidence="9">
    <location>
        <begin position="480"/>
        <end position="501"/>
    </location>
</feature>
<evidence type="ECO:0000259" key="10">
    <source>
        <dbReference type="PROSITE" id="PS50850"/>
    </source>
</evidence>
<feature type="transmembrane region" description="Helical" evidence="9">
    <location>
        <begin position="149"/>
        <end position="170"/>
    </location>
</feature>
<keyword evidence="6 9" id="KW-1133">Transmembrane helix</keyword>
<feature type="transmembrane region" description="Helical" evidence="9">
    <location>
        <begin position="370"/>
        <end position="396"/>
    </location>
</feature>
<dbReference type="Pfam" id="PF07690">
    <property type="entry name" value="MFS_1"/>
    <property type="match status" value="1"/>
</dbReference>
<dbReference type="Gene3D" id="1.20.1720.10">
    <property type="entry name" value="Multidrug resistance protein D"/>
    <property type="match status" value="1"/>
</dbReference>
<dbReference type="InterPro" id="IPR020846">
    <property type="entry name" value="MFS_dom"/>
</dbReference>
<feature type="transmembrane region" description="Helical" evidence="9">
    <location>
        <begin position="62"/>
        <end position="81"/>
    </location>
</feature>
<comment type="subcellular location">
    <subcellularLocation>
        <location evidence="1">Cell membrane</location>
        <topology evidence="1">Multi-pass membrane protein</topology>
    </subcellularLocation>
</comment>
<dbReference type="RefSeq" id="WP_185063576.1">
    <property type="nucleotide sequence ID" value="NZ_BAABJP010000043.1"/>
</dbReference>
<dbReference type="Gene3D" id="1.20.1250.20">
    <property type="entry name" value="MFS general substrate transporter like domains"/>
    <property type="match status" value="1"/>
</dbReference>
<dbReference type="PANTHER" id="PTHR42718:SF9">
    <property type="entry name" value="MAJOR FACILITATOR SUPERFAMILY MULTIDRUG TRANSPORTER MFSC"/>
    <property type="match status" value="1"/>
</dbReference>
<organism evidence="11 12">
    <name type="scientific">Pseudonocardia eucalypti</name>
    <dbReference type="NCBI Taxonomy" id="648755"/>
    <lineage>
        <taxon>Bacteria</taxon>
        <taxon>Bacillati</taxon>
        <taxon>Actinomycetota</taxon>
        <taxon>Actinomycetes</taxon>
        <taxon>Pseudonocardiales</taxon>
        <taxon>Pseudonocardiaceae</taxon>
        <taxon>Pseudonocardia</taxon>
    </lineage>
</organism>
<dbReference type="NCBIfam" id="TIGR00711">
    <property type="entry name" value="efflux_EmrB"/>
    <property type="match status" value="1"/>
</dbReference>
<evidence type="ECO:0000256" key="4">
    <source>
        <dbReference type="ARBA" id="ARBA00022475"/>
    </source>
</evidence>
<feature type="transmembrane region" description="Helical" evidence="9">
    <location>
        <begin position="338"/>
        <end position="358"/>
    </location>
</feature>
<dbReference type="EMBL" id="BAABJP010000043">
    <property type="protein sequence ID" value="GAA5170210.1"/>
    <property type="molecule type" value="Genomic_DNA"/>
</dbReference>
<evidence type="ECO:0000256" key="9">
    <source>
        <dbReference type="SAM" id="Phobius"/>
    </source>
</evidence>
<dbReference type="PROSITE" id="PS50850">
    <property type="entry name" value="MFS"/>
    <property type="match status" value="1"/>
</dbReference>
<evidence type="ECO:0000313" key="12">
    <source>
        <dbReference type="Proteomes" id="UP001428817"/>
    </source>
</evidence>
<proteinExistence type="inferred from homology"/>
<feature type="transmembrane region" description="Helical" evidence="9">
    <location>
        <begin position="310"/>
        <end position="331"/>
    </location>
</feature>
<keyword evidence="5 9" id="KW-0812">Transmembrane</keyword>
<dbReference type="PANTHER" id="PTHR42718">
    <property type="entry name" value="MAJOR FACILITATOR SUPERFAMILY MULTIDRUG TRANSPORTER MFSC"/>
    <property type="match status" value="1"/>
</dbReference>
<feature type="transmembrane region" description="Helical" evidence="9">
    <location>
        <begin position="239"/>
        <end position="262"/>
    </location>
</feature>
<dbReference type="InterPro" id="IPR004638">
    <property type="entry name" value="EmrB-like"/>
</dbReference>
<feature type="region of interest" description="Disordered" evidence="8">
    <location>
        <begin position="507"/>
        <end position="556"/>
    </location>
</feature>
<comment type="caution">
    <text evidence="11">The sequence shown here is derived from an EMBL/GenBank/DDBJ whole genome shotgun (WGS) entry which is preliminary data.</text>
</comment>
<evidence type="ECO:0000256" key="5">
    <source>
        <dbReference type="ARBA" id="ARBA00022692"/>
    </source>
</evidence>
<keyword evidence="7 9" id="KW-0472">Membrane</keyword>
<dbReference type="InterPro" id="IPR011701">
    <property type="entry name" value="MFS"/>
</dbReference>
<evidence type="ECO:0000256" key="6">
    <source>
        <dbReference type="ARBA" id="ARBA00022989"/>
    </source>
</evidence>
<dbReference type="SUPFAM" id="SSF103473">
    <property type="entry name" value="MFS general substrate transporter"/>
    <property type="match status" value="1"/>
</dbReference>
<dbReference type="InterPro" id="IPR036259">
    <property type="entry name" value="MFS_trans_sf"/>
</dbReference>
<feature type="transmembrane region" description="Helical" evidence="9">
    <location>
        <begin position="115"/>
        <end position="137"/>
    </location>
</feature>
<reference evidence="12" key="1">
    <citation type="journal article" date="2019" name="Int. J. Syst. Evol. Microbiol.">
        <title>The Global Catalogue of Microorganisms (GCM) 10K type strain sequencing project: providing services to taxonomists for standard genome sequencing and annotation.</title>
        <authorList>
            <consortium name="The Broad Institute Genomics Platform"/>
            <consortium name="The Broad Institute Genome Sequencing Center for Infectious Disease"/>
            <person name="Wu L."/>
            <person name="Ma J."/>
        </authorList>
    </citation>
    <scope>NUCLEOTIDE SEQUENCE [LARGE SCALE GENOMIC DNA]</scope>
    <source>
        <strain evidence="12">JCM 18303</strain>
    </source>
</reference>
<keyword evidence="4" id="KW-1003">Cell membrane</keyword>
<evidence type="ECO:0000256" key="1">
    <source>
        <dbReference type="ARBA" id="ARBA00004651"/>
    </source>
</evidence>
<feature type="transmembrane region" description="Helical" evidence="9">
    <location>
        <begin position="90"/>
        <end position="109"/>
    </location>
</feature>
<gene>
    <name evidence="11" type="ORF">GCM10023321_67060</name>
</gene>
<name>A0ABP9R163_9PSEU</name>
<evidence type="ECO:0000313" key="11">
    <source>
        <dbReference type="EMBL" id="GAA5170210.1"/>
    </source>
</evidence>